<proteinExistence type="inferred from homology"/>
<name>A0A1V2DTH6_9GAMM</name>
<dbReference type="GO" id="GO:0043565">
    <property type="term" value="F:sequence-specific DNA binding"/>
    <property type="evidence" value="ECO:0007669"/>
    <property type="project" value="TreeGrafter"/>
</dbReference>
<dbReference type="InterPro" id="IPR000847">
    <property type="entry name" value="LysR_HTH_N"/>
</dbReference>
<dbReference type="InterPro" id="IPR036388">
    <property type="entry name" value="WH-like_DNA-bd_sf"/>
</dbReference>
<dbReference type="SUPFAM" id="SSF46785">
    <property type="entry name" value="Winged helix' DNA-binding domain"/>
    <property type="match status" value="1"/>
</dbReference>
<dbReference type="InterPro" id="IPR036390">
    <property type="entry name" value="WH_DNA-bd_sf"/>
</dbReference>
<dbReference type="PROSITE" id="PS50931">
    <property type="entry name" value="HTH_LYSR"/>
    <property type="match status" value="1"/>
</dbReference>
<evidence type="ECO:0000259" key="5">
    <source>
        <dbReference type="PROSITE" id="PS50931"/>
    </source>
</evidence>
<keyword evidence="3" id="KW-0238">DNA-binding</keyword>
<dbReference type="Proteomes" id="UP000189339">
    <property type="component" value="Unassembled WGS sequence"/>
</dbReference>
<keyword evidence="4" id="KW-0804">Transcription</keyword>
<dbReference type="AlphaFoldDB" id="A0A1V2DTH6"/>
<dbReference type="Gene3D" id="1.10.10.10">
    <property type="entry name" value="Winged helix-like DNA-binding domain superfamily/Winged helix DNA-binding domain"/>
    <property type="match status" value="1"/>
</dbReference>
<evidence type="ECO:0000256" key="1">
    <source>
        <dbReference type="ARBA" id="ARBA00009437"/>
    </source>
</evidence>
<accession>A0A1V2DTH6</accession>
<dbReference type="GO" id="GO:0006351">
    <property type="term" value="P:DNA-templated transcription"/>
    <property type="evidence" value="ECO:0007669"/>
    <property type="project" value="TreeGrafter"/>
</dbReference>
<comment type="similarity">
    <text evidence="1">Belongs to the LysR transcriptional regulatory family.</text>
</comment>
<evidence type="ECO:0000256" key="2">
    <source>
        <dbReference type="ARBA" id="ARBA00023015"/>
    </source>
</evidence>
<dbReference type="SUPFAM" id="SSF53850">
    <property type="entry name" value="Periplasmic binding protein-like II"/>
    <property type="match status" value="1"/>
</dbReference>
<dbReference type="PANTHER" id="PTHR30537:SF1">
    <property type="entry name" value="HTH-TYPE TRANSCRIPTIONAL REGULATOR PGRR"/>
    <property type="match status" value="1"/>
</dbReference>
<protein>
    <submittedName>
        <fullName evidence="6">LysR family transcriptional regulator</fullName>
    </submittedName>
</protein>
<feature type="domain" description="HTH lysR-type" evidence="5">
    <location>
        <begin position="1"/>
        <end position="61"/>
    </location>
</feature>
<organism evidence="6 7">
    <name type="scientific">Marinobacter lutaoensis</name>
    <dbReference type="NCBI Taxonomy" id="135739"/>
    <lineage>
        <taxon>Bacteria</taxon>
        <taxon>Pseudomonadati</taxon>
        <taxon>Pseudomonadota</taxon>
        <taxon>Gammaproteobacteria</taxon>
        <taxon>Pseudomonadales</taxon>
        <taxon>Marinobacteraceae</taxon>
        <taxon>Marinobacter</taxon>
    </lineage>
</organism>
<dbReference type="PRINTS" id="PR00039">
    <property type="entry name" value="HTHLYSR"/>
</dbReference>
<dbReference type="OrthoDB" id="9786526at2"/>
<dbReference type="Pfam" id="PF00126">
    <property type="entry name" value="HTH_1"/>
    <property type="match status" value="1"/>
</dbReference>
<dbReference type="FunFam" id="3.40.190.290:FF:000012">
    <property type="entry name" value="Transcriptional regulator, LysR family"/>
    <property type="match status" value="1"/>
</dbReference>
<dbReference type="CDD" id="cd08474">
    <property type="entry name" value="PBP2_CrgA_like_5"/>
    <property type="match status" value="1"/>
</dbReference>
<evidence type="ECO:0000313" key="6">
    <source>
        <dbReference type="EMBL" id="ONF43887.1"/>
    </source>
</evidence>
<dbReference type="STRING" id="135739.BTO32_09570"/>
<dbReference type="InterPro" id="IPR058163">
    <property type="entry name" value="LysR-type_TF_proteobact-type"/>
</dbReference>
<evidence type="ECO:0000256" key="4">
    <source>
        <dbReference type="ARBA" id="ARBA00023163"/>
    </source>
</evidence>
<comment type="caution">
    <text evidence="6">The sequence shown here is derived from an EMBL/GenBank/DDBJ whole genome shotgun (WGS) entry which is preliminary data.</text>
</comment>
<evidence type="ECO:0000256" key="3">
    <source>
        <dbReference type="ARBA" id="ARBA00023125"/>
    </source>
</evidence>
<dbReference type="FunFam" id="1.10.10.10:FF:000001">
    <property type="entry name" value="LysR family transcriptional regulator"/>
    <property type="match status" value="1"/>
</dbReference>
<keyword evidence="2" id="KW-0805">Transcription regulation</keyword>
<dbReference type="GO" id="GO:0003700">
    <property type="term" value="F:DNA-binding transcription factor activity"/>
    <property type="evidence" value="ECO:0007669"/>
    <property type="project" value="InterPro"/>
</dbReference>
<dbReference type="InterPro" id="IPR005119">
    <property type="entry name" value="LysR_subst-bd"/>
</dbReference>
<dbReference type="RefSeq" id="WP_076724407.1">
    <property type="nucleotide sequence ID" value="NZ_MSCW01000006.1"/>
</dbReference>
<evidence type="ECO:0000313" key="7">
    <source>
        <dbReference type="Proteomes" id="UP000189339"/>
    </source>
</evidence>
<dbReference type="EMBL" id="MSCW01000006">
    <property type="protein sequence ID" value="ONF43887.1"/>
    <property type="molecule type" value="Genomic_DNA"/>
</dbReference>
<dbReference type="Gene3D" id="3.40.190.290">
    <property type="match status" value="1"/>
</dbReference>
<sequence length="297" mass="33356">MDRRELADLMAFLAVAQERSFTRAAARLGVSQSSLSATVRRLEDRLDLRLLTRTTRSVMPTEAGLQLAETLGQAYENIENRLANLNELRHRPAGTLRLTTSRSAALRLLIPVVDRLMADYPELKVEISVDQRLVDIVREGFDAGVRLGEEIDKDMIAVPIGPDMRMVVAGAPSYFETAPYPQTPHDLTDHVCINLRLSTLGGLYAWEFEKDGRPLNVRVEGQFTCNDPDLIIEAALAGRGLACLPNDHLDPHVRAGRLIQVLDDWCPPFPGYHLYYPSRRQVSLAFRLLIEALRYRG</sequence>
<reference evidence="6 7" key="1">
    <citation type="submission" date="2016-12" db="EMBL/GenBank/DDBJ databases">
        <title>Marinobacter lutaoensis whole genome sequencing.</title>
        <authorList>
            <person name="Verma A."/>
            <person name="Krishnamurthi S."/>
        </authorList>
    </citation>
    <scope>NUCLEOTIDE SEQUENCE [LARGE SCALE GENOMIC DNA]</scope>
    <source>
        <strain evidence="6 7">T5054</strain>
    </source>
</reference>
<dbReference type="Pfam" id="PF03466">
    <property type="entry name" value="LysR_substrate"/>
    <property type="match status" value="1"/>
</dbReference>
<gene>
    <name evidence="6" type="ORF">BTO32_09570</name>
</gene>
<keyword evidence="7" id="KW-1185">Reference proteome</keyword>
<dbReference type="PANTHER" id="PTHR30537">
    <property type="entry name" value="HTH-TYPE TRANSCRIPTIONAL REGULATOR"/>
    <property type="match status" value="1"/>
</dbReference>